<dbReference type="AlphaFoldDB" id="A0AAX3H4S3"/>
<dbReference type="Proteomes" id="UP000346772">
    <property type="component" value="Unassembled WGS sequence"/>
</dbReference>
<accession>A0AAX3H4S3</accession>
<name>A0AAX3H4S3_CLODI</name>
<protein>
    <submittedName>
        <fullName evidence="1">Uncharacterized protein</fullName>
    </submittedName>
</protein>
<gene>
    <name evidence="1" type="ORF">SAMEA1710456_03201</name>
</gene>
<reference evidence="1 2" key="1">
    <citation type="submission" date="2019-02" db="EMBL/GenBank/DDBJ databases">
        <authorList>
            <consortium name="Pathogen Informatics"/>
        </authorList>
    </citation>
    <scope>NUCLEOTIDE SEQUENCE [LARGE SCALE GENOMIC DNA]</scope>
    <source>
        <strain evidence="1 2">078GUE027</strain>
    </source>
</reference>
<dbReference type="EMBL" id="CAADAT010000023">
    <property type="protein sequence ID" value="VFD55664.1"/>
    <property type="molecule type" value="Genomic_DNA"/>
</dbReference>
<sequence>MKKQKIITSLLITGVLATNTYPVFASQAIQTQNLTSIEQRISSNVLLKCDQSSINYTNFFKNGGGEQWVKLTLEGAKFNTNDPYEIKNAIKQNYDVQTTIAVGTDGKSIEFGVYEPNAGIEYLPNWEININSSVLTSDTDATIKIPVNYDIHTSATPKIITSKKSITLDELKNGFELDLEGIQGAQFNTDCVGNNVRLSLMHTANIPVMAMTYCDLDTTHIGFIIKALNDIPSTATEFTFRIEGNATTSQVPLLVKLPIVK</sequence>
<evidence type="ECO:0000313" key="1">
    <source>
        <dbReference type="EMBL" id="VFD55664.1"/>
    </source>
</evidence>
<evidence type="ECO:0000313" key="2">
    <source>
        <dbReference type="Proteomes" id="UP000346772"/>
    </source>
</evidence>
<organism evidence="1 2">
    <name type="scientific">Clostridioides difficile</name>
    <name type="common">Peptoclostridium difficile</name>
    <dbReference type="NCBI Taxonomy" id="1496"/>
    <lineage>
        <taxon>Bacteria</taxon>
        <taxon>Bacillati</taxon>
        <taxon>Bacillota</taxon>
        <taxon>Clostridia</taxon>
        <taxon>Peptostreptococcales</taxon>
        <taxon>Peptostreptococcaceae</taxon>
        <taxon>Clostridioides</taxon>
    </lineage>
</organism>
<comment type="caution">
    <text evidence="1">The sequence shown here is derived from an EMBL/GenBank/DDBJ whole genome shotgun (WGS) entry which is preliminary data.</text>
</comment>
<dbReference type="RefSeq" id="WP_003422545.1">
    <property type="nucleotide sequence ID" value="NZ_BEHB01000024.1"/>
</dbReference>
<proteinExistence type="predicted"/>